<dbReference type="Pfam" id="PF08030">
    <property type="entry name" value="NAD_binding_6"/>
    <property type="match status" value="1"/>
</dbReference>
<evidence type="ECO:0000256" key="5">
    <source>
        <dbReference type="ARBA" id="ARBA00022475"/>
    </source>
</evidence>
<dbReference type="SUPFAM" id="SSF52343">
    <property type="entry name" value="Ferredoxin reductase-like, C-terminal NADP-linked domain"/>
    <property type="match status" value="1"/>
</dbReference>
<keyword evidence="4" id="KW-0813">Transport</keyword>
<evidence type="ECO:0000313" key="11">
    <source>
        <dbReference type="EMBL" id="KAL0083691.1"/>
    </source>
</evidence>
<dbReference type="InterPro" id="IPR039261">
    <property type="entry name" value="FNR_nucleotide-bd"/>
</dbReference>
<proteinExistence type="inferred from homology"/>
<gene>
    <name evidence="11" type="ORF">J3Q64DRAFT_1641965</name>
</gene>
<evidence type="ECO:0000256" key="3">
    <source>
        <dbReference type="ARBA" id="ARBA00012668"/>
    </source>
</evidence>
<dbReference type="CDD" id="cd06186">
    <property type="entry name" value="NOX_Duox_like_FAD_NADP"/>
    <property type="match status" value="1"/>
</dbReference>
<feature type="transmembrane region" description="Helical" evidence="9">
    <location>
        <begin position="24"/>
        <end position="45"/>
    </location>
</feature>
<keyword evidence="5" id="KW-1003">Cell membrane</keyword>
<keyword evidence="12" id="KW-1185">Reference proteome</keyword>
<accession>A0ABR3AWK0</accession>
<evidence type="ECO:0000256" key="2">
    <source>
        <dbReference type="ARBA" id="ARBA00006278"/>
    </source>
</evidence>
<evidence type="ECO:0000259" key="10">
    <source>
        <dbReference type="PROSITE" id="PS51384"/>
    </source>
</evidence>
<dbReference type="InterPro" id="IPR013112">
    <property type="entry name" value="FAD-bd_8"/>
</dbReference>
<keyword evidence="6" id="KW-0249">Electron transport</keyword>
<evidence type="ECO:0000256" key="4">
    <source>
        <dbReference type="ARBA" id="ARBA00022448"/>
    </source>
</evidence>
<feature type="transmembrane region" description="Helical" evidence="9">
    <location>
        <begin position="52"/>
        <end position="68"/>
    </location>
</feature>
<evidence type="ECO:0000256" key="8">
    <source>
        <dbReference type="ARBA" id="ARBA00048483"/>
    </source>
</evidence>
<dbReference type="EC" id="1.16.1.9" evidence="3"/>
<sequence>MAFHIKSWVKFPVFLASQLALMKVHYGLAGYACLMLVFVGSIYPLRKYSHELFLFTHLFAFGFIGAIAKHTPYAMRYFVAGLIVYLLNVFSSWCVKSHVAHARVDILPERCVRLSLRLSSPMVHTPGQYISLCIPSVSWFEWHPFTITSAHVAEDGACDKIEVYITVRGNWTRKLFEKIDPSQELTVLLSGPFGNGSIDLHANTMLTVHDTIAIMNGGAGITFGIRLLRGLYQTLIEEPDRCLQSKIKTKNIHFLWSVRSIAELSWFRDEIQIIMNGFESIHRQNPERFPCLHVVFYVTRQKDDCSNMTIDAFSETMENNEKATRYTMETSGFIKQNETDNTNTSSKQVQPSIVLDKRVDLKSFFKTMPCGPPGFNGSIKNTVASITNCKNIPHLHCEDFEI</sequence>
<dbReference type="PANTHER" id="PTHR32361">
    <property type="entry name" value="FERRIC/CUPRIC REDUCTASE TRANSMEMBRANE COMPONENT"/>
    <property type="match status" value="1"/>
</dbReference>
<evidence type="ECO:0000256" key="7">
    <source>
        <dbReference type="ARBA" id="ARBA00023002"/>
    </source>
</evidence>
<dbReference type="InterPro" id="IPR051410">
    <property type="entry name" value="Ferric/Cupric_Reductase"/>
</dbReference>
<comment type="similarity">
    <text evidence="2">Belongs to the ferric reductase (FRE) family.</text>
</comment>
<evidence type="ECO:0000313" key="12">
    <source>
        <dbReference type="Proteomes" id="UP001448207"/>
    </source>
</evidence>
<dbReference type="InterPro" id="IPR017938">
    <property type="entry name" value="Riboflavin_synthase-like_b-brl"/>
</dbReference>
<comment type="caution">
    <text evidence="11">The sequence shown here is derived from an EMBL/GenBank/DDBJ whole genome shotgun (WGS) entry which is preliminary data.</text>
</comment>
<organism evidence="11 12">
    <name type="scientific">Phycomyces blakesleeanus</name>
    <dbReference type="NCBI Taxonomy" id="4837"/>
    <lineage>
        <taxon>Eukaryota</taxon>
        <taxon>Fungi</taxon>
        <taxon>Fungi incertae sedis</taxon>
        <taxon>Mucoromycota</taxon>
        <taxon>Mucoromycotina</taxon>
        <taxon>Mucoromycetes</taxon>
        <taxon>Mucorales</taxon>
        <taxon>Phycomycetaceae</taxon>
        <taxon>Phycomyces</taxon>
    </lineage>
</organism>
<dbReference type="Pfam" id="PF08022">
    <property type="entry name" value="FAD_binding_8"/>
    <property type="match status" value="1"/>
</dbReference>
<evidence type="ECO:0000256" key="9">
    <source>
        <dbReference type="SAM" id="Phobius"/>
    </source>
</evidence>
<comment type="subcellular location">
    <subcellularLocation>
        <location evidence="1">Cell membrane</location>
        <topology evidence="1">Multi-pass membrane protein</topology>
    </subcellularLocation>
</comment>
<dbReference type="InterPro" id="IPR017927">
    <property type="entry name" value="FAD-bd_FR_type"/>
</dbReference>
<protein>
    <recommendedName>
        <fullName evidence="3">ferric-chelate reductase (NADPH)</fullName>
        <ecNumber evidence="3">1.16.1.9</ecNumber>
    </recommendedName>
</protein>
<dbReference type="Gene3D" id="3.40.50.80">
    <property type="entry name" value="Nucleotide-binding domain of ferredoxin-NADP reductase (FNR) module"/>
    <property type="match status" value="1"/>
</dbReference>
<dbReference type="Gene3D" id="2.40.30.10">
    <property type="entry name" value="Translation factors"/>
    <property type="match status" value="1"/>
</dbReference>
<keyword evidence="9" id="KW-0812">Transmembrane</keyword>
<dbReference type="InterPro" id="IPR013121">
    <property type="entry name" value="Fe_red_NAD-bd_6"/>
</dbReference>
<dbReference type="EMBL" id="JBCLYO010000013">
    <property type="protein sequence ID" value="KAL0083691.1"/>
    <property type="molecule type" value="Genomic_DNA"/>
</dbReference>
<evidence type="ECO:0000256" key="6">
    <source>
        <dbReference type="ARBA" id="ARBA00022982"/>
    </source>
</evidence>
<dbReference type="SUPFAM" id="SSF63380">
    <property type="entry name" value="Riboflavin synthase domain-like"/>
    <property type="match status" value="1"/>
</dbReference>
<feature type="domain" description="FAD-binding FR-type" evidence="10">
    <location>
        <begin position="88"/>
        <end position="199"/>
    </location>
</feature>
<dbReference type="PROSITE" id="PS51384">
    <property type="entry name" value="FAD_FR"/>
    <property type="match status" value="1"/>
</dbReference>
<comment type="catalytic activity">
    <reaction evidence="8">
        <text>2 a Fe(II)-siderophore + NADP(+) + H(+) = 2 a Fe(III)-siderophore + NADPH</text>
        <dbReference type="Rhea" id="RHEA:28795"/>
        <dbReference type="Rhea" id="RHEA-COMP:11342"/>
        <dbReference type="Rhea" id="RHEA-COMP:11344"/>
        <dbReference type="ChEBI" id="CHEBI:15378"/>
        <dbReference type="ChEBI" id="CHEBI:29033"/>
        <dbReference type="ChEBI" id="CHEBI:29034"/>
        <dbReference type="ChEBI" id="CHEBI:57783"/>
        <dbReference type="ChEBI" id="CHEBI:58349"/>
        <dbReference type="EC" id="1.16.1.9"/>
    </reaction>
</comment>
<reference evidence="11 12" key="1">
    <citation type="submission" date="2024-04" db="EMBL/GenBank/DDBJ databases">
        <title>Symmetric and asymmetric DNA N6-adenine methylation regulates different biological responses in Mucorales.</title>
        <authorList>
            <consortium name="Lawrence Berkeley National Laboratory"/>
            <person name="Lax C."/>
            <person name="Mondo S.J."/>
            <person name="Osorio-Concepcion M."/>
            <person name="Muszewska A."/>
            <person name="Corrochano-Luque M."/>
            <person name="Gutierrez G."/>
            <person name="Riley R."/>
            <person name="Lipzen A."/>
            <person name="Guo J."/>
            <person name="Hundley H."/>
            <person name="Amirebrahimi M."/>
            <person name="Ng V."/>
            <person name="Lorenzo-Gutierrez D."/>
            <person name="Binder U."/>
            <person name="Yang J."/>
            <person name="Song Y."/>
            <person name="Canovas D."/>
            <person name="Navarro E."/>
            <person name="Freitag M."/>
            <person name="Gabaldon T."/>
            <person name="Grigoriev I.V."/>
            <person name="Corrochano L.M."/>
            <person name="Nicolas F.E."/>
            <person name="Garre V."/>
        </authorList>
    </citation>
    <scope>NUCLEOTIDE SEQUENCE [LARGE SCALE GENOMIC DNA]</scope>
    <source>
        <strain evidence="11 12">L51</strain>
    </source>
</reference>
<keyword evidence="7" id="KW-0560">Oxidoreductase</keyword>
<keyword evidence="9" id="KW-0472">Membrane</keyword>
<keyword evidence="9" id="KW-1133">Transmembrane helix</keyword>
<dbReference type="Proteomes" id="UP001448207">
    <property type="component" value="Unassembled WGS sequence"/>
</dbReference>
<feature type="transmembrane region" description="Helical" evidence="9">
    <location>
        <begin position="74"/>
        <end position="95"/>
    </location>
</feature>
<evidence type="ECO:0000256" key="1">
    <source>
        <dbReference type="ARBA" id="ARBA00004651"/>
    </source>
</evidence>
<name>A0ABR3AWK0_PHYBL</name>